<sequence>MNRVNIKQRTIHLHVNASCHAATRPAPITPALLPMPPTTHSSCSIRAATLRNREWWMVT</sequence>
<comment type="caution">
    <text evidence="1">The sequence shown here is derived from an EMBL/GenBank/DDBJ whole genome shotgun (WGS) entry which is preliminary data.</text>
</comment>
<dbReference type="AlphaFoldDB" id="A0A5B7GHL6"/>
<dbReference type="Proteomes" id="UP000324222">
    <property type="component" value="Unassembled WGS sequence"/>
</dbReference>
<reference evidence="1 2" key="1">
    <citation type="submission" date="2019-05" db="EMBL/GenBank/DDBJ databases">
        <title>Another draft genome of Portunus trituberculatus and its Hox gene families provides insights of decapod evolution.</title>
        <authorList>
            <person name="Jeong J.-H."/>
            <person name="Song I."/>
            <person name="Kim S."/>
            <person name="Choi T."/>
            <person name="Kim D."/>
            <person name="Ryu S."/>
            <person name="Kim W."/>
        </authorList>
    </citation>
    <scope>NUCLEOTIDE SEQUENCE [LARGE SCALE GENOMIC DNA]</scope>
    <source>
        <tissue evidence="1">Muscle</tissue>
    </source>
</reference>
<evidence type="ECO:0000313" key="2">
    <source>
        <dbReference type="Proteomes" id="UP000324222"/>
    </source>
</evidence>
<keyword evidence="2" id="KW-1185">Reference proteome</keyword>
<name>A0A5B7GHL6_PORTR</name>
<organism evidence="1 2">
    <name type="scientific">Portunus trituberculatus</name>
    <name type="common">Swimming crab</name>
    <name type="synonym">Neptunus trituberculatus</name>
    <dbReference type="NCBI Taxonomy" id="210409"/>
    <lineage>
        <taxon>Eukaryota</taxon>
        <taxon>Metazoa</taxon>
        <taxon>Ecdysozoa</taxon>
        <taxon>Arthropoda</taxon>
        <taxon>Crustacea</taxon>
        <taxon>Multicrustacea</taxon>
        <taxon>Malacostraca</taxon>
        <taxon>Eumalacostraca</taxon>
        <taxon>Eucarida</taxon>
        <taxon>Decapoda</taxon>
        <taxon>Pleocyemata</taxon>
        <taxon>Brachyura</taxon>
        <taxon>Eubrachyura</taxon>
        <taxon>Portunoidea</taxon>
        <taxon>Portunidae</taxon>
        <taxon>Portuninae</taxon>
        <taxon>Portunus</taxon>
    </lineage>
</organism>
<accession>A0A5B7GHL6</accession>
<proteinExistence type="predicted"/>
<evidence type="ECO:0000313" key="1">
    <source>
        <dbReference type="EMBL" id="MPC56697.1"/>
    </source>
</evidence>
<protein>
    <submittedName>
        <fullName evidence="1">Uncharacterized protein</fullName>
    </submittedName>
</protein>
<gene>
    <name evidence="1" type="ORF">E2C01_050662</name>
</gene>
<dbReference type="EMBL" id="VSRR010014171">
    <property type="protein sequence ID" value="MPC56697.1"/>
    <property type="molecule type" value="Genomic_DNA"/>
</dbReference>